<protein>
    <submittedName>
        <fullName evidence="2">DUF3575 domain-containing protein</fullName>
    </submittedName>
</protein>
<comment type="caution">
    <text evidence="2">The sequence shown here is derived from an EMBL/GenBank/DDBJ whole genome shotgun (WGS) entry which is preliminary data.</text>
</comment>
<name>A0AAJ1QZ06_9FLAO</name>
<reference evidence="2 3" key="1">
    <citation type="journal article" date="2014" name="Int. J. Syst. Evol. Microbiol.">
        <title>Complete genome sequence of Corynebacterium casei LMG S-19264T (=DSM 44701T), isolated from a smear-ripened cheese.</title>
        <authorList>
            <consortium name="US DOE Joint Genome Institute (JGI-PGF)"/>
            <person name="Walter F."/>
            <person name="Albersmeier A."/>
            <person name="Kalinowski J."/>
            <person name="Ruckert C."/>
        </authorList>
    </citation>
    <scope>NUCLEOTIDE SEQUENCE [LARGE SCALE GENOMIC DNA]</scope>
    <source>
        <strain evidence="2 3">CECT 8670</strain>
    </source>
</reference>
<organism evidence="2 3">
    <name type="scientific">Polaribacter sejongensis</name>
    <dbReference type="NCBI Taxonomy" id="985043"/>
    <lineage>
        <taxon>Bacteria</taxon>
        <taxon>Pseudomonadati</taxon>
        <taxon>Bacteroidota</taxon>
        <taxon>Flavobacteriia</taxon>
        <taxon>Flavobacteriales</taxon>
        <taxon>Flavobacteriaceae</taxon>
    </lineage>
</organism>
<dbReference type="AlphaFoldDB" id="A0AAJ1QZ06"/>
<sequence>MKKITLCLLLFISAISIAQEKEEQYPQDINKKHEVKLNVLGALVFEWIDVSYEYLINDESSFGVGVLVGFDNNEDLDEYRKFSLTPFYRRYFSNKFARGFFVEGFGMLHSYENNNYDVYITNSGNYNTQRNDETKTEFAVGISVGGKFISKKGFTTEIYLGIGRNLGGDNSSLEAVGRGGISLGYRF</sequence>
<gene>
    <name evidence="2" type="ORF">QWY81_14135</name>
</gene>
<dbReference type="EMBL" id="JAUFQH010000012">
    <property type="protein sequence ID" value="MDN3620600.1"/>
    <property type="molecule type" value="Genomic_DNA"/>
</dbReference>
<proteinExistence type="predicted"/>
<keyword evidence="1" id="KW-0732">Signal</keyword>
<evidence type="ECO:0000313" key="2">
    <source>
        <dbReference type="EMBL" id="MDN3620600.1"/>
    </source>
</evidence>
<feature type="signal peptide" evidence="1">
    <location>
        <begin position="1"/>
        <end position="18"/>
    </location>
</feature>
<evidence type="ECO:0000256" key="1">
    <source>
        <dbReference type="SAM" id="SignalP"/>
    </source>
</evidence>
<feature type="chain" id="PRO_5042492391" evidence="1">
    <location>
        <begin position="19"/>
        <end position="187"/>
    </location>
</feature>
<accession>A0AAJ1QZ06</accession>
<dbReference type="RefSeq" id="WP_261972374.1">
    <property type="nucleotide sequence ID" value="NZ_CP103460.1"/>
</dbReference>
<evidence type="ECO:0000313" key="3">
    <source>
        <dbReference type="Proteomes" id="UP001228636"/>
    </source>
</evidence>
<dbReference type="Pfam" id="PF12099">
    <property type="entry name" value="DUF3575"/>
    <property type="match status" value="1"/>
</dbReference>
<dbReference type="InterPro" id="IPR021958">
    <property type="entry name" value="DUF3575"/>
</dbReference>
<dbReference type="Proteomes" id="UP001228636">
    <property type="component" value="Unassembled WGS sequence"/>
</dbReference>